<evidence type="ECO:0000313" key="4">
    <source>
        <dbReference type="Proteomes" id="UP000479710"/>
    </source>
</evidence>
<dbReference type="SUPFAM" id="SSF75304">
    <property type="entry name" value="Amidase signature (AS) enzymes"/>
    <property type="match status" value="1"/>
</dbReference>
<dbReference type="Pfam" id="PF01425">
    <property type="entry name" value="Amidase"/>
    <property type="match status" value="1"/>
</dbReference>
<evidence type="ECO:0000259" key="2">
    <source>
        <dbReference type="Pfam" id="PF01425"/>
    </source>
</evidence>
<feature type="domain" description="Amidase" evidence="2">
    <location>
        <begin position="108"/>
        <end position="216"/>
    </location>
</feature>
<dbReference type="EMBL" id="SPHZ02000004">
    <property type="protein sequence ID" value="KAF0921559.1"/>
    <property type="molecule type" value="Genomic_DNA"/>
</dbReference>
<accession>A0A6G1E9Y3</accession>
<protein>
    <recommendedName>
        <fullName evidence="2">Amidase domain-containing protein</fullName>
    </recommendedName>
</protein>
<gene>
    <name evidence="3" type="ORF">E2562_009760</name>
</gene>
<proteinExistence type="predicted"/>
<organism evidence="3 4">
    <name type="scientific">Oryza meyeriana var. granulata</name>
    <dbReference type="NCBI Taxonomy" id="110450"/>
    <lineage>
        <taxon>Eukaryota</taxon>
        <taxon>Viridiplantae</taxon>
        <taxon>Streptophyta</taxon>
        <taxon>Embryophyta</taxon>
        <taxon>Tracheophyta</taxon>
        <taxon>Spermatophyta</taxon>
        <taxon>Magnoliopsida</taxon>
        <taxon>Liliopsida</taxon>
        <taxon>Poales</taxon>
        <taxon>Poaceae</taxon>
        <taxon>BOP clade</taxon>
        <taxon>Oryzoideae</taxon>
        <taxon>Oryzeae</taxon>
        <taxon>Oryzinae</taxon>
        <taxon>Oryza</taxon>
        <taxon>Oryza meyeriana</taxon>
    </lineage>
</organism>
<dbReference type="InterPro" id="IPR036928">
    <property type="entry name" value="AS_sf"/>
</dbReference>
<feature type="region of interest" description="Disordered" evidence="1">
    <location>
        <begin position="17"/>
        <end position="71"/>
    </location>
</feature>
<reference evidence="3 4" key="1">
    <citation type="submission" date="2019-11" db="EMBL/GenBank/DDBJ databases">
        <title>Whole genome sequence of Oryza granulata.</title>
        <authorList>
            <person name="Li W."/>
        </authorList>
    </citation>
    <scope>NUCLEOTIDE SEQUENCE [LARGE SCALE GENOMIC DNA]</scope>
    <source>
        <strain evidence="4">cv. Menghai</strain>
        <tissue evidence="3">Leaf</tissue>
    </source>
</reference>
<name>A0A6G1E9Y3_9ORYZ</name>
<dbReference type="Gene3D" id="3.90.1300.10">
    <property type="entry name" value="Amidase signature (AS) domain"/>
    <property type="match status" value="1"/>
</dbReference>
<dbReference type="OrthoDB" id="566138at2759"/>
<dbReference type="PANTHER" id="PTHR42678:SF26">
    <property type="entry name" value="OS04G0183500 PROTEIN"/>
    <property type="match status" value="1"/>
</dbReference>
<dbReference type="Proteomes" id="UP000479710">
    <property type="component" value="Unassembled WGS sequence"/>
</dbReference>
<feature type="compositionally biased region" description="Low complexity" evidence="1">
    <location>
        <begin position="57"/>
        <end position="71"/>
    </location>
</feature>
<keyword evidence="4" id="KW-1185">Reference proteome</keyword>
<sequence length="250" mass="26001">MIRSICSARIAIFAAAARSSPPRDLSSSSAAASSPPRAVAASRSSPPLSREDPSAGPAPTSSPRSPLTAAAAAASSRRRASAWFKFEEPTVDAIQLGFKNGSVTSKQLVLFYLDRIARLDPLLHAIIEVNSDALAQAARVDAERASGRHGCGGPLHGVPVLLKDNITTHDRLNTTAGSLALLGSVVRRDAGVAARLPAACAIILGKTNPTEWSAFRDNNVPSGWSAHGGQTLVTPTTTPVSTSSRQHFVV</sequence>
<dbReference type="InterPro" id="IPR023631">
    <property type="entry name" value="Amidase_dom"/>
</dbReference>
<evidence type="ECO:0000256" key="1">
    <source>
        <dbReference type="SAM" id="MobiDB-lite"/>
    </source>
</evidence>
<feature type="compositionally biased region" description="Low complexity" evidence="1">
    <location>
        <begin position="17"/>
        <end position="48"/>
    </location>
</feature>
<dbReference type="PANTHER" id="PTHR42678">
    <property type="entry name" value="AMIDASE"/>
    <property type="match status" value="1"/>
</dbReference>
<comment type="caution">
    <text evidence="3">The sequence shown here is derived from an EMBL/GenBank/DDBJ whole genome shotgun (WGS) entry which is preliminary data.</text>
</comment>
<dbReference type="AlphaFoldDB" id="A0A6G1E9Y3"/>
<evidence type="ECO:0000313" key="3">
    <source>
        <dbReference type="EMBL" id="KAF0921559.1"/>
    </source>
</evidence>